<dbReference type="PANTHER" id="PTHR38657">
    <property type="entry name" value="SLR1343 PROTEIN"/>
    <property type="match status" value="1"/>
</dbReference>
<organism evidence="1 2">
    <name type="scientific">Bacterioplanes sanyensis</name>
    <dbReference type="NCBI Taxonomy" id="1249553"/>
    <lineage>
        <taxon>Bacteria</taxon>
        <taxon>Pseudomonadati</taxon>
        <taxon>Pseudomonadota</taxon>
        <taxon>Gammaproteobacteria</taxon>
        <taxon>Oceanospirillales</taxon>
        <taxon>Oceanospirillaceae</taxon>
        <taxon>Bacterioplanes</taxon>
    </lineage>
</organism>
<dbReference type="InterPro" id="IPR007357">
    <property type="entry name" value="PhrB-like"/>
</dbReference>
<dbReference type="OrthoDB" id="5288100at2"/>
<keyword evidence="2" id="KW-1185">Reference proteome</keyword>
<dbReference type="PANTHER" id="PTHR38657:SF1">
    <property type="entry name" value="SLR1343 PROTEIN"/>
    <property type="match status" value="1"/>
</dbReference>
<evidence type="ECO:0000313" key="2">
    <source>
        <dbReference type="Proteomes" id="UP000202440"/>
    </source>
</evidence>
<dbReference type="InterPro" id="IPR014729">
    <property type="entry name" value="Rossmann-like_a/b/a_fold"/>
</dbReference>
<gene>
    <name evidence="1" type="ORF">CHH28_00850</name>
</gene>
<dbReference type="Gene3D" id="1.10.10.1710">
    <property type="entry name" value="Deoxyribodipyrimidine photolyase-related"/>
    <property type="match status" value="1"/>
</dbReference>
<dbReference type="AlphaFoldDB" id="A0A222FDZ8"/>
<protein>
    <submittedName>
        <fullName evidence="1">Cryptochrome/photolyase family protein</fullName>
    </submittedName>
</protein>
<reference evidence="1 2" key="1">
    <citation type="submission" date="2017-07" db="EMBL/GenBank/DDBJ databases">
        <title>Annotated genome sequence of Bacterioplanes sanyensis isolated from Red Sea.</title>
        <authorList>
            <person name="Rehman Z.U."/>
        </authorList>
    </citation>
    <scope>NUCLEOTIDE SEQUENCE [LARGE SCALE GENOMIC DNA]</scope>
    <source>
        <strain evidence="1 2">NV9</strain>
    </source>
</reference>
<dbReference type="Pfam" id="PF04244">
    <property type="entry name" value="DPRP"/>
    <property type="match status" value="1"/>
</dbReference>
<dbReference type="SUPFAM" id="SSF48173">
    <property type="entry name" value="Cryptochrome/photolyase FAD-binding domain"/>
    <property type="match status" value="1"/>
</dbReference>
<sequence>MQPRLVVILADQLSNDIASLRAADPQRDLVVLAEVDDEARYVPHHPQKIALLFSAMRHFAEQLEQQGWRVHYHQYQPQGPARSLLDVLHALHAQHDFAQVLITQCGEYRLQHLIEQHWPAALGIEVQCLQDDRFVTTPEQFAQWAKGRKQLRMEYFYRNVRRQTGLLMEDDEPVSGQWNLDANNRKAYKGEVPIPPQLQFERDDIDREVLALVEQHFADHAGELTAFHWATTRDDALQALQHFIEHRLPWFGDYQDAMVRGESFMFHSLISPYLNCGLLQPMEVCLAAERAWQQGKAPLNAVEGFIRQIIGWREYVRGIYWLTMPDYARLNRLENTRPLPAFYWHGDTKMQCMKQCFASTFQYAYAHHIQRLMVTGNFALLAGIEPQQICDWYLAVYADAYDWVELPNTLGMVMHADGGYLGSKPYAASGNYINKMSDYCSHCHYSVKTATDEGSCPFNSLYWHFMQRHRQQFSRNPRMTMVYRSFDRMQPQKQDNIIARAEHLLDNIEAL</sequence>
<keyword evidence="1" id="KW-0456">Lyase</keyword>
<evidence type="ECO:0000313" key="1">
    <source>
        <dbReference type="EMBL" id="ASP37317.1"/>
    </source>
</evidence>
<accession>A0A222FDZ8</accession>
<dbReference type="InterPro" id="IPR052551">
    <property type="entry name" value="UV-DNA_repair_photolyase"/>
</dbReference>
<name>A0A222FDZ8_9GAMM</name>
<dbReference type="EMBL" id="CP022530">
    <property type="protein sequence ID" value="ASP37317.1"/>
    <property type="molecule type" value="Genomic_DNA"/>
</dbReference>
<dbReference type="Gene3D" id="3.40.50.620">
    <property type="entry name" value="HUPs"/>
    <property type="match status" value="1"/>
</dbReference>
<dbReference type="GO" id="GO:0016829">
    <property type="term" value="F:lyase activity"/>
    <property type="evidence" value="ECO:0007669"/>
    <property type="project" value="UniProtKB-KW"/>
</dbReference>
<proteinExistence type="predicted"/>
<dbReference type="Gene3D" id="1.25.40.80">
    <property type="match status" value="1"/>
</dbReference>
<dbReference type="KEGG" id="bsan:CHH28_00850"/>
<dbReference type="InterPro" id="IPR036134">
    <property type="entry name" value="Crypto/Photolyase_FAD-like_sf"/>
</dbReference>
<dbReference type="Proteomes" id="UP000202440">
    <property type="component" value="Chromosome"/>
</dbReference>
<dbReference type="RefSeq" id="WP_094058535.1">
    <property type="nucleotide sequence ID" value="NZ_CP022530.1"/>
</dbReference>
<dbReference type="Gene3D" id="1.10.579.10">
    <property type="entry name" value="DNA Cyclobutane Dipyrimidine Photolyase, subunit A, domain 3"/>
    <property type="match status" value="1"/>
</dbReference>